<dbReference type="Pfam" id="PF21526">
    <property type="entry name" value="PGRS"/>
    <property type="match status" value="1"/>
</dbReference>
<dbReference type="Proteomes" id="UP000192319">
    <property type="component" value="Unassembled WGS sequence"/>
</dbReference>
<organism evidence="2 3">
    <name type="scientific">Mycobacterium alsense</name>
    <dbReference type="NCBI Taxonomy" id="324058"/>
    <lineage>
        <taxon>Bacteria</taxon>
        <taxon>Bacillati</taxon>
        <taxon>Actinomycetota</taxon>
        <taxon>Actinomycetes</taxon>
        <taxon>Mycobacteriales</taxon>
        <taxon>Mycobacteriaceae</taxon>
        <taxon>Mycobacterium</taxon>
    </lineage>
</organism>
<reference evidence="2 3" key="1">
    <citation type="submission" date="2017-02" db="EMBL/GenBank/DDBJ databases">
        <title>The new phylogeny of genus Mycobacterium.</title>
        <authorList>
            <person name="Tortoli E."/>
            <person name="Trovato A."/>
            <person name="Cirillo D.M."/>
        </authorList>
    </citation>
    <scope>NUCLEOTIDE SEQUENCE [LARGE SCALE GENOMIC DNA]</scope>
    <source>
        <strain evidence="2 3">DSM 45230</strain>
    </source>
</reference>
<evidence type="ECO:0000313" key="3">
    <source>
        <dbReference type="Proteomes" id="UP000192319"/>
    </source>
</evidence>
<feature type="domain" description="PE" evidence="1">
    <location>
        <begin position="4"/>
        <end position="94"/>
    </location>
</feature>
<keyword evidence="3" id="KW-1185">Reference proteome</keyword>
<dbReference type="InterPro" id="IPR038332">
    <property type="entry name" value="PPE_sf"/>
</dbReference>
<protein>
    <recommendedName>
        <fullName evidence="1">PE domain-containing protein</fullName>
    </recommendedName>
</protein>
<dbReference type="InterPro" id="IPR000084">
    <property type="entry name" value="PE-PGRS_N"/>
</dbReference>
<dbReference type="Pfam" id="PF00934">
    <property type="entry name" value="PE"/>
    <property type="match status" value="1"/>
</dbReference>
<evidence type="ECO:0000259" key="1">
    <source>
        <dbReference type="Pfam" id="PF00934"/>
    </source>
</evidence>
<proteinExistence type="predicted"/>
<dbReference type="EMBL" id="MVHD01000045">
    <property type="protein sequence ID" value="OQZ88820.1"/>
    <property type="molecule type" value="Genomic_DNA"/>
</dbReference>
<name>A0ABX3R4F4_9MYCO</name>
<sequence length="217" mass="20242">MPHLVVIPEILASSAGNLANLGAALSAANAEAVGPTTAILAAGGDEVSEVVAALFSGQGRAYHALAAQAEAFHERFLQALSVGAATYSTAEAANLTPLQVFELFEQQVLTAINAPTQALLGRPLIGNGANATAPGQPGGAGGILYGDGGAGFTSTTNGVPGTNGGNAGLIGNGGPGGSGGAGAGGGNGGRGGILFGNGGAGGNGGDGTVVNAGGIAG</sequence>
<dbReference type="SUPFAM" id="SSF140459">
    <property type="entry name" value="PE/PPE dimer-like"/>
    <property type="match status" value="1"/>
</dbReference>
<accession>A0ABX3R4F4</accession>
<dbReference type="InterPro" id="IPR048996">
    <property type="entry name" value="PGRS_rpt"/>
</dbReference>
<comment type="caution">
    <text evidence="2">The sequence shown here is derived from an EMBL/GenBank/DDBJ whole genome shotgun (WGS) entry which is preliminary data.</text>
</comment>
<evidence type="ECO:0000313" key="2">
    <source>
        <dbReference type="EMBL" id="OQZ88820.1"/>
    </source>
</evidence>
<dbReference type="Gene3D" id="1.10.287.850">
    <property type="entry name" value="HP0062-like domain"/>
    <property type="match status" value="1"/>
</dbReference>
<gene>
    <name evidence="2" type="ORF">BST11_20620</name>
</gene>